<keyword evidence="3" id="KW-1185">Reference proteome</keyword>
<sequence>MGKRVIPKIHGHLQVIGFLYVSHMSGGCKLDLQLINELMESWGPETHTFHLSRGECTITLEDIALQLGLPMDGPIITRFEIVSNKVTFCRSLLGKVPDKFEGGRISINWLKDNFDELLEDP</sequence>
<dbReference type="InterPro" id="IPR019557">
    <property type="entry name" value="AminoTfrase-like_pln_mobile"/>
</dbReference>
<evidence type="ECO:0000313" key="3">
    <source>
        <dbReference type="Proteomes" id="UP000593568"/>
    </source>
</evidence>
<dbReference type="InterPro" id="IPR044824">
    <property type="entry name" value="MAIN-like"/>
</dbReference>
<proteinExistence type="predicted"/>
<reference evidence="2 3" key="1">
    <citation type="journal article" date="2019" name="Genome Biol. Evol.">
        <title>Insights into the evolution of the New World diploid cottons (Gossypium, subgenus Houzingenia) based on genome sequencing.</title>
        <authorList>
            <person name="Grover C.E."/>
            <person name="Arick M.A. 2nd"/>
            <person name="Thrash A."/>
            <person name="Conover J.L."/>
            <person name="Sanders W.S."/>
            <person name="Peterson D.G."/>
            <person name="Frelichowski J.E."/>
            <person name="Scheffler J.A."/>
            <person name="Scheffler B.E."/>
            <person name="Wendel J.F."/>
        </authorList>
    </citation>
    <scope>NUCLEOTIDE SEQUENCE [LARGE SCALE GENOMIC DNA]</scope>
    <source>
        <strain evidence="2">8</strain>
        <tissue evidence="2">Leaf</tissue>
    </source>
</reference>
<gene>
    <name evidence="2" type="ORF">Gotri_003920</name>
</gene>
<dbReference type="AlphaFoldDB" id="A0A7J9F334"/>
<evidence type="ECO:0000259" key="1">
    <source>
        <dbReference type="Pfam" id="PF10536"/>
    </source>
</evidence>
<comment type="caution">
    <text evidence="2">The sequence shown here is derived from an EMBL/GenBank/DDBJ whole genome shotgun (WGS) entry which is preliminary data.</text>
</comment>
<dbReference type="GO" id="GO:0010073">
    <property type="term" value="P:meristem maintenance"/>
    <property type="evidence" value="ECO:0007669"/>
    <property type="project" value="InterPro"/>
</dbReference>
<dbReference type="PANTHER" id="PTHR46033:SF8">
    <property type="entry name" value="PROTEIN MAINTENANCE OF MERISTEMS-LIKE"/>
    <property type="match status" value="1"/>
</dbReference>
<dbReference type="EMBL" id="JABEZW010000011">
    <property type="protein sequence ID" value="MBA0779706.1"/>
    <property type="molecule type" value="Genomic_DNA"/>
</dbReference>
<accession>A0A7J9F334</accession>
<dbReference type="Pfam" id="PF10536">
    <property type="entry name" value="PMD"/>
    <property type="match status" value="1"/>
</dbReference>
<dbReference type="PROSITE" id="PS51257">
    <property type="entry name" value="PROKAR_LIPOPROTEIN"/>
    <property type="match status" value="1"/>
</dbReference>
<protein>
    <recommendedName>
        <fullName evidence="1">Aminotransferase-like plant mobile domain-containing protein</fullName>
    </recommendedName>
</protein>
<dbReference type="PANTHER" id="PTHR46033">
    <property type="entry name" value="PROTEIN MAIN-LIKE 2"/>
    <property type="match status" value="1"/>
</dbReference>
<dbReference type="Proteomes" id="UP000593568">
    <property type="component" value="Unassembled WGS sequence"/>
</dbReference>
<name>A0A7J9F334_9ROSI</name>
<feature type="domain" description="Aminotransferase-like plant mobile" evidence="1">
    <location>
        <begin position="23"/>
        <end position="115"/>
    </location>
</feature>
<evidence type="ECO:0000313" key="2">
    <source>
        <dbReference type="EMBL" id="MBA0779706.1"/>
    </source>
</evidence>
<organism evidence="2 3">
    <name type="scientific">Gossypium trilobum</name>
    <dbReference type="NCBI Taxonomy" id="34281"/>
    <lineage>
        <taxon>Eukaryota</taxon>
        <taxon>Viridiplantae</taxon>
        <taxon>Streptophyta</taxon>
        <taxon>Embryophyta</taxon>
        <taxon>Tracheophyta</taxon>
        <taxon>Spermatophyta</taxon>
        <taxon>Magnoliopsida</taxon>
        <taxon>eudicotyledons</taxon>
        <taxon>Gunneridae</taxon>
        <taxon>Pentapetalae</taxon>
        <taxon>rosids</taxon>
        <taxon>malvids</taxon>
        <taxon>Malvales</taxon>
        <taxon>Malvaceae</taxon>
        <taxon>Malvoideae</taxon>
        <taxon>Gossypium</taxon>
    </lineage>
</organism>